<reference evidence="1 2" key="1">
    <citation type="journal article" date="2018" name="Nat. Biotechnol.">
        <title>A standardized bacterial taxonomy based on genome phylogeny substantially revises the tree of life.</title>
        <authorList>
            <person name="Parks D.H."/>
            <person name="Chuvochina M."/>
            <person name="Waite D.W."/>
            <person name="Rinke C."/>
            <person name="Skarshewski A."/>
            <person name="Chaumeil P.A."/>
            <person name="Hugenholtz P."/>
        </authorList>
    </citation>
    <scope>NUCLEOTIDE SEQUENCE [LARGE SCALE GENOMIC DNA]</scope>
    <source>
        <strain evidence="1">UBA8739</strain>
    </source>
</reference>
<sequence>ALSPRMVPMGAVDVGKRLGLPRLPRLPVVLHSRDREGQSGRAVAALVAAYRTAIR</sequence>
<organism evidence="1 2">
    <name type="scientific">Tistrella mobilis</name>
    <dbReference type="NCBI Taxonomy" id="171437"/>
    <lineage>
        <taxon>Bacteria</taxon>
        <taxon>Pseudomonadati</taxon>
        <taxon>Pseudomonadota</taxon>
        <taxon>Alphaproteobacteria</taxon>
        <taxon>Geminicoccales</taxon>
        <taxon>Geminicoccaceae</taxon>
        <taxon>Tistrella</taxon>
    </lineage>
</organism>
<name>A0A3B9IS93_9PROT</name>
<evidence type="ECO:0000313" key="1">
    <source>
        <dbReference type="EMBL" id="HAE50558.1"/>
    </source>
</evidence>
<feature type="non-terminal residue" evidence="1">
    <location>
        <position position="1"/>
    </location>
</feature>
<accession>A0A3B9IS93</accession>
<dbReference type="EMBL" id="DMAI01000395">
    <property type="protein sequence ID" value="HAE50558.1"/>
    <property type="molecule type" value="Genomic_DNA"/>
</dbReference>
<dbReference type="Proteomes" id="UP000257706">
    <property type="component" value="Unassembled WGS sequence"/>
</dbReference>
<evidence type="ECO:0000313" key="2">
    <source>
        <dbReference type="Proteomes" id="UP000257706"/>
    </source>
</evidence>
<gene>
    <name evidence="1" type="ORF">DCK97_24395</name>
</gene>
<comment type="caution">
    <text evidence="1">The sequence shown here is derived from an EMBL/GenBank/DDBJ whole genome shotgun (WGS) entry which is preliminary data.</text>
</comment>
<protein>
    <submittedName>
        <fullName evidence="1">LysR family transcriptional regulator</fullName>
    </submittedName>
</protein>
<proteinExistence type="predicted"/>
<dbReference type="AlphaFoldDB" id="A0A3B9IS93"/>